<evidence type="ECO:0000256" key="10">
    <source>
        <dbReference type="SAM" id="SignalP"/>
    </source>
</evidence>
<feature type="chain" id="PRO_5029656942" description="Bifunctional inhibitor/plant lipid transfer protein/seed storage helical domain-containing protein" evidence="10">
    <location>
        <begin position="20"/>
        <end position="192"/>
    </location>
</feature>
<keyword evidence="4" id="KW-0336">GPI-anchor</keyword>
<comment type="subcellular location">
    <subcellularLocation>
        <location evidence="1">Cell membrane</location>
        <topology evidence="1">Lipid-anchor</topology>
        <topology evidence="1">GPI-anchor</topology>
    </subcellularLocation>
</comment>
<comment type="similarity">
    <text evidence="2">Belongs to the plant LTP family.</text>
</comment>
<dbReference type="InterPro" id="IPR043325">
    <property type="entry name" value="LTSS"/>
</dbReference>
<evidence type="ECO:0000256" key="2">
    <source>
        <dbReference type="ARBA" id="ARBA00009748"/>
    </source>
</evidence>
<dbReference type="SUPFAM" id="SSF47699">
    <property type="entry name" value="Bifunctional inhibitor/lipid-transfer protein/seed storage 2S albumin"/>
    <property type="match status" value="1"/>
</dbReference>
<evidence type="ECO:0000256" key="6">
    <source>
        <dbReference type="ARBA" id="ARBA00023157"/>
    </source>
</evidence>
<feature type="region of interest" description="Disordered" evidence="9">
    <location>
        <begin position="132"/>
        <end position="160"/>
    </location>
</feature>
<evidence type="ECO:0000256" key="3">
    <source>
        <dbReference type="ARBA" id="ARBA00022475"/>
    </source>
</evidence>
<dbReference type="Pfam" id="PF14368">
    <property type="entry name" value="LTP_2"/>
    <property type="match status" value="1"/>
</dbReference>
<evidence type="ECO:0000256" key="5">
    <source>
        <dbReference type="ARBA" id="ARBA00022729"/>
    </source>
</evidence>
<dbReference type="FunFam" id="1.10.110.10:FF:000001">
    <property type="entry name" value="Bifunctional inhibitor/lipid-transfer protein/seed storage 2S albumin superfamily protein"/>
    <property type="match status" value="1"/>
</dbReference>
<dbReference type="OMA" id="HTNISEC"/>
<reference evidence="12" key="1">
    <citation type="submission" date="2021-01" db="UniProtKB">
        <authorList>
            <consortium name="EnsemblPlants"/>
        </authorList>
    </citation>
    <scope>IDENTIFICATION</scope>
</reference>
<evidence type="ECO:0000256" key="1">
    <source>
        <dbReference type="ARBA" id="ARBA00004609"/>
    </source>
</evidence>
<dbReference type="PANTHER" id="PTHR33044">
    <property type="entry name" value="BIFUNCTIONAL INHIBITOR/LIPID-TRANSFER PROTEIN/SEED STORAGE 2S ALBUMIN SUPERFAMILY PROTEIN-RELATED"/>
    <property type="match status" value="1"/>
</dbReference>
<keyword evidence="7" id="KW-0325">Glycoprotein</keyword>
<feature type="domain" description="Bifunctional inhibitor/plant lipid transfer protein/seed storage helical" evidence="11">
    <location>
        <begin position="28"/>
        <end position="105"/>
    </location>
</feature>
<evidence type="ECO:0000313" key="12">
    <source>
        <dbReference type="EnsemblPlants" id="Kaladp1241s0005.1.v1.1"/>
    </source>
</evidence>
<evidence type="ECO:0000256" key="9">
    <source>
        <dbReference type="SAM" id="MobiDB-lite"/>
    </source>
</evidence>
<accession>A0A7N0VLN3</accession>
<sequence length="192" mass="19879">MGSRAIIMALILMATQVRSDLSKDREQCAEQLISLATCLPYVGGDADAPTLDCCSGLETVLQKGKICLCLLVKDRDDPDLGLNINATLALNLPSACHAPANVSECPSLLHLAPNSTEAEIFYQARNSSTSGSISSTPVSSTHAPSSTGPSSVGRATSDGGSRGTITDWVSVKMAASAAFGWCLAAPILLNII</sequence>
<keyword evidence="6" id="KW-1015">Disulfide bond</keyword>
<dbReference type="EnsemblPlants" id="Kaladp1241s0005.1.v1.1">
    <property type="protein sequence ID" value="Kaladp1241s0005.1.v1.1"/>
    <property type="gene ID" value="Kaladp1241s0005.v1.1"/>
</dbReference>
<evidence type="ECO:0000313" key="13">
    <source>
        <dbReference type="Proteomes" id="UP000594263"/>
    </source>
</evidence>
<evidence type="ECO:0000259" key="11">
    <source>
        <dbReference type="SMART" id="SM00499"/>
    </source>
</evidence>
<feature type="signal peptide" evidence="10">
    <location>
        <begin position="1"/>
        <end position="19"/>
    </location>
</feature>
<keyword evidence="3" id="KW-1003">Cell membrane</keyword>
<dbReference type="GO" id="GO:0098552">
    <property type="term" value="C:side of membrane"/>
    <property type="evidence" value="ECO:0007669"/>
    <property type="project" value="UniProtKB-KW"/>
</dbReference>
<name>A0A7N0VLN3_KALFE</name>
<feature type="compositionally biased region" description="Polar residues" evidence="9">
    <location>
        <begin position="142"/>
        <end position="154"/>
    </location>
</feature>
<keyword evidence="8" id="KW-0449">Lipoprotein</keyword>
<dbReference type="Proteomes" id="UP000594263">
    <property type="component" value="Unplaced"/>
</dbReference>
<feature type="compositionally biased region" description="Low complexity" evidence="9">
    <location>
        <begin position="132"/>
        <end position="141"/>
    </location>
</feature>
<keyword evidence="13" id="KW-1185">Reference proteome</keyword>
<dbReference type="AlphaFoldDB" id="A0A7N0VLN3"/>
<evidence type="ECO:0000256" key="8">
    <source>
        <dbReference type="ARBA" id="ARBA00023288"/>
    </source>
</evidence>
<keyword evidence="4" id="KW-0472">Membrane</keyword>
<dbReference type="SMART" id="SM00499">
    <property type="entry name" value="AAI"/>
    <property type="match status" value="1"/>
</dbReference>
<protein>
    <recommendedName>
        <fullName evidence="11">Bifunctional inhibitor/plant lipid transfer protein/seed storage helical domain-containing protein</fullName>
    </recommendedName>
</protein>
<organism evidence="12 13">
    <name type="scientific">Kalanchoe fedtschenkoi</name>
    <name type="common">Lavender scallops</name>
    <name type="synonym">South American air plant</name>
    <dbReference type="NCBI Taxonomy" id="63787"/>
    <lineage>
        <taxon>Eukaryota</taxon>
        <taxon>Viridiplantae</taxon>
        <taxon>Streptophyta</taxon>
        <taxon>Embryophyta</taxon>
        <taxon>Tracheophyta</taxon>
        <taxon>Spermatophyta</taxon>
        <taxon>Magnoliopsida</taxon>
        <taxon>eudicotyledons</taxon>
        <taxon>Gunneridae</taxon>
        <taxon>Pentapetalae</taxon>
        <taxon>Saxifragales</taxon>
        <taxon>Crassulaceae</taxon>
        <taxon>Kalanchoe</taxon>
    </lineage>
</organism>
<evidence type="ECO:0000256" key="4">
    <source>
        <dbReference type="ARBA" id="ARBA00022622"/>
    </source>
</evidence>
<dbReference type="Gramene" id="Kaladp1241s0005.1.v1.1">
    <property type="protein sequence ID" value="Kaladp1241s0005.1.v1.1"/>
    <property type="gene ID" value="Kaladp1241s0005.v1.1"/>
</dbReference>
<dbReference type="InterPro" id="IPR036312">
    <property type="entry name" value="Bifun_inhib/LTP/seed_sf"/>
</dbReference>
<dbReference type="GO" id="GO:0005886">
    <property type="term" value="C:plasma membrane"/>
    <property type="evidence" value="ECO:0007669"/>
    <property type="project" value="UniProtKB-SubCell"/>
</dbReference>
<proteinExistence type="inferred from homology"/>
<evidence type="ECO:0000256" key="7">
    <source>
        <dbReference type="ARBA" id="ARBA00023180"/>
    </source>
</evidence>
<dbReference type="InterPro" id="IPR016140">
    <property type="entry name" value="Bifunc_inhib/LTP/seed_store"/>
</dbReference>
<keyword evidence="5 10" id="KW-0732">Signal</keyword>
<dbReference type="Gene3D" id="1.10.110.10">
    <property type="entry name" value="Plant lipid-transfer and hydrophobic proteins"/>
    <property type="match status" value="1"/>
</dbReference>
<dbReference type="CDD" id="cd00010">
    <property type="entry name" value="AAI_LTSS"/>
    <property type="match status" value="1"/>
</dbReference>